<dbReference type="STRING" id="187330.AMS58_05015"/>
<sequence>MSHFISWQVCKHELKQKVKNRTLWLLFALMQVLLAVALVTSWQQYQQSSSLQISSQHMVEQQWLAQPDRHPHRVAHFGHFAFRPPSALSYFDIGVNNWVGNSVFLEAHKQNSANFANDSQASLLRFSELSVANLLLFVWPLLLIALGFSCISGDQQKGTLKQLLAIGVKFNHLLLGKGFAYLLLSIGFLLPVFIASIMISALADAVLSAEVLLRIGLLFLLYLGYCLFWVCVILLVSSLTRMPKHSLTALITVWFVLLVLAPRTLADIAQQLHPHKSRNMLALKVQTDIRKVGDSHNPNDPHFNEFKQRILTQYGVDTIEQLPVNYGGLIMQEGERISAEIYQRHYQTQLDQFAAQREFIGYFYWLNPYLAVRDLSMAISGADSRHFFSFEQQAEQHRFERIQRLNTIHTQEIDHHNDREQRVSASLWQDFPEFHYQPASLSWSLSNSLTAILAFVAVITLLLGVLVTPSVQRRAFIHA</sequence>
<dbReference type="AlphaFoldDB" id="A0A0N1ENP0"/>
<dbReference type="RefSeq" id="WP_054203937.1">
    <property type="nucleotide sequence ID" value="NZ_LHPH01000001.1"/>
</dbReference>
<feature type="transmembrane region" description="Helical" evidence="1">
    <location>
        <begin position="247"/>
        <end position="266"/>
    </location>
</feature>
<proteinExistence type="predicted"/>
<dbReference type="PATRIC" id="fig|187330.3.peg.311"/>
<dbReference type="Proteomes" id="UP000037848">
    <property type="component" value="Unassembled WGS sequence"/>
</dbReference>
<feature type="transmembrane region" description="Helical" evidence="1">
    <location>
        <begin position="131"/>
        <end position="151"/>
    </location>
</feature>
<evidence type="ECO:0000313" key="2">
    <source>
        <dbReference type="EMBL" id="KPH65625.1"/>
    </source>
</evidence>
<dbReference type="OrthoDB" id="184009at2"/>
<protein>
    <recommendedName>
        <fullName evidence="4">ABC transporter permease</fullName>
    </recommendedName>
</protein>
<reference evidence="2 3" key="1">
    <citation type="submission" date="2015-08" db="EMBL/GenBank/DDBJ databases">
        <title>Draft Genome Sequence of Pseudoalteromonas porphyrae UCD-SED14.</title>
        <authorList>
            <person name="Coil D.A."/>
            <person name="Jospin G."/>
            <person name="Lee R.D."/>
            <person name="Eisen J.A."/>
        </authorList>
    </citation>
    <scope>NUCLEOTIDE SEQUENCE [LARGE SCALE GENOMIC DNA]</scope>
    <source>
        <strain evidence="2 3">UCD-SED14</strain>
    </source>
</reference>
<evidence type="ECO:0000313" key="3">
    <source>
        <dbReference type="Proteomes" id="UP000037848"/>
    </source>
</evidence>
<feature type="transmembrane region" description="Helical" evidence="1">
    <location>
        <begin position="21"/>
        <end position="42"/>
    </location>
</feature>
<evidence type="ECO:0000256" key="1">
    <source>
        <dbReference type="SAM" id="Phobius"/>
    </source>
</evidence>
<organism evidence="2 3">
    <name type="scientific">Pseudoalteromonas porphyrae</name>
    <dbReference type="NCBI Taxonomy" id="187330"/>
    <lineage>
        <taxon>Bacteria</taxon>
        <taxon>Pseudomonadati</taxon>
        <taxon>Pseudomonadota</taxon>
        <taxon>Gammaproteobacteria</taxon>
        <taxon>Alteromonadales</taxon>
        <taxon>Pseudoalteromonadaceae</taxon>
        <taxon>Pseudoalteromonas</taxon>
    </lineage>
</organism>
<comment type="caution">
    <text evidence="2">The sequence shown here is derived from an EMBL/GenBank/DDBJ whole genome shotgun (WGS) entry which is preliminary data.</text>
</comment>
<feature type="transmembrane region" description="Helical" evidence="1">
    <location>
        <begin position="179"/>
        <end position="203"/>
    </location>
</feature>
<dbReference type="Pfam" id="PF12730">
    <property type="entry name" value="ABC2_membrane_4"/>
    <property type="match status" value="1"/>
</dbReference>
<dbReference type="EMBL" id="LHPH01000001">
    <property type="protein sequence ID" value="KPH65625.1"/>
    <property type="molecule type" value="Genomic_DNA"/>
</dbReference>
<keyword evidence="1" id="KW-0472">Membrane</keyword>
<feature type="transmembrane region" description="Helical" evidence="1">
    <location>
        <begin position="215"/>
        <end position="235"/>
    </location>
</feature>
<keyword evidence="1" id="KW-0812">Transmembrane</keyword>
<dbReference type="InterPro" id="IPR021913">
    <property type="entry name" value="DUF3526"/>
</dbReference>
<dbReference type="PANTHER" id="PTHR43471:SF1">
    <property type="entry name" value="ABC TRANSPORTER PERMEASE PROTEIN NOSY-RELATED"/>
    <property type="match status" value="1"/>
</dbReference>
<feature type="transmembrane region" description="Helical" evidence="1">
    <location>
        <begin position="449"/>
        <end position="468"/>
    </location>
</feature>
<keyword evidence="3" id="KW-1185">Reference proteome</keyword>
<name>A0A0N1ENP0_9GAMM</name>
<dbReference type="Pfam" id="PF12040">
    <property type="entry name" value="DUF3526"/>
    <property type="match status" value="1"/>
</dbReference>
<evidence type="ECO:0008006" key="4">
    <source>
        <dbReference type="Google" id="ProtNLM"/>
    </source>
</evidence>
<dbReference type="PANTHER" id="PTHR43471">
    <property type="entry name" value="ABC TRANSPORTER PERMEASE"/>
    <property type="match status" value="1"/>
</dbReference>
<keyword evidence="1" id="KW-1133">Transmembrane helix</keyword>
<accession>A0A0N1ENP0</accession>
<gene>
    <name evidence="2" type="ORF">ADS77_01470</name>
</gene>